<dbReference type="SMART" id="SM00054">
    <property type="entry name" value="EFh"/>
    <property type="match status" value="4"/>
</dbReference>
<dbReference type="InterPro" id="IPR002048">
    <property type="entry name" value="EF_hand_dom"/>
</dbReference>
<dbReference type="AlphaFoldDB" id="A0A6J8E614"/>
<dbReference type="PANTHER" id="PTHR10827">
    <property type="entry name" value="RETICULOCALBIN"/>
    <property type="match status" value="1"/>
</dbReference>
<dbReference type="PANTHER" id="PTHR10827:SF95">
    <property type="entry name" value="LD34388P"/>
    <property type="match status" value="1"/>
</dbReference>
<evidence type="ECO:0000256" key="3">
    <source>
        <dbReference type="ARBA" id="ARBA00022729"/>
    </source>
</evidence>
<dbReference type="GO" id="GO:0015031">
    <property type="term" value="P:protein transport"/>
    <property type="evidence" value="ECO:0007669"/>
    <property type="project" value="UniProtKB-ARBA"/>
</dbReference>
<keyword evidence="7" id="KW-0325">Glycoprotein</keyword>
<dbReference type="Pfam" id="PF13202">
    <property type="entry name" value="EF-hand_5"/>
    <property type="match status" value="1"/>
</dbReference>
<feature type="region of interest" description="Disordered" evidence="12">
    <location>
        <begin position="329"/>
        <end position="370"/>
    </location>
</feature>
<evidence type="ECO:0000256" key="2">
    <source>
        <dbReference type="ARBA" id="ARBA00022723"/>
    </source>
</evidence>
<evidence type="ECO:0000313" key="14">
    <source>
        <dbReference type="EMBL" id="CAC5414481.1"/>
    </source>
</evidence>
<evidence type="ECO:0000259" key="13">
    <source>
        <dbReference type="PROSITE" id="PS50222"/>
    </source>
</evidence>
<dbReference type="Gene3D" id="1.10.238.10">
    <property type="entry name" value="EF-hand"/>
    <property type="match status" value="3"/>
</dbReference>
<dbReference type="InterPro" id="IPR011992">
    <property type="entry name" value="EF-hand-dom_pair"/>
</dbReference>
<name>A0A6J8E614_MYTCO</name>
<dbReference type="PROSITE" id="PS00018">
    <property type="entry name" value="EF_HAND_1"/>
    <property type="match status" value="5"/>
</dbReference>
<feature type="domain" description="EF-hand" evidence="13">
    <location>
        <begin position="153"/>
        <end position="188"/>
    </location>
</feature>
<evidence type="ECO:0000256" key="6">
    <source>
        <dbReference type="ARBA" id="ARBA00022837"/>
    </source>
</evidence>
<dbReference type="EMBL" id="CACVKT020008349">
    <property type="protein sequence ID" value="CAC5414481.1"/>
    <property type="molecule type" value="Genomic_DNA"/>
</dbReference>
<evidence type="ECO:0000256" key="9">
    <source>
        <dbReference type="ARBA" id="ARBA00056975"/>
    </source>
</evidence>
<gene>
    <name evidence="14" type="ORF">MCOR_47273</name>
</gene>
<comment type="subcellular location">
    <subcellularLocation>
        <location evidence="1">Endoplasmic reticulum lumen</location>
    </subcellularLocation>
</comment>
<feature type="domain" description="EF-hand" evidence="13">
    <location>
        <begin position="189"/>
        <end position="224"/>
    </location>
</feature>
<dbReference type="OrthoDB" id="6223661at2759"/>
<reference evidence="14 15" key="1">
    <citation type="submission" date="2020-06" db="EMBL/GenBank/DDBJ databases">
        <authorList>
            <person name="Li R."/>
            <person name="Bekaert M."/>
        </authorList>
    </citation>
    <scope>NUCLEOTIDE SEQUENCE [LARGE SCALE GENOMIC DNA]</scope>
    <source>
        <strain evidence="15">wild</strain>
    </source>
</reference>
<dbReference type="GO" id="GO:0005788">
    <property type="term" value="C:endoplasmic reticulum lumen"/>
    <property type="evidence" value="ECO:0007669"/>
    <property type="project" value="UniProtKB-SubCell"/>
</dbReference>
<evidence type="ECO:0000256" key="1">
    <source>
        <dbReference type="ARBA" id="ARBA00004319"/>
    </source>
</evidence>
<dbReference type="InterPro" id="IPR018247">
    <property type="entry name" value="EF_Hand_1_Ca_BS"/>
</dbReference>
<organism evidence="14 15">
    <name type="scientific">Mytilus coruscus</name>
    <name type="common">Sea mussel</name>
    <dbReference type="NCBI Taxonomy" id="42192"/>
    <lineage>
        <taxon>Eukaryota</taxon>
        <taxon>Metazoa</taxon>
        <taxon>Spiralia</taxon>
        <taxon>Lophotrochozoa</taxon>
        <taxon>Mollusca</taxon>
        <taxon>Bivalvia</taxon>
        <taxon>Autobranchia</taxon>
        <taxon>Pteriomorphia</taxon>
        <taxon>Mytilida</taxon>
        <taxon>Mytiloidea</taxon>
        <taxon>Mytilidae</taxon>
        <taxon>Mytilinae</taxon>
        <taxon>Mytilus</taxon>
    </lineage>
</organism>
<evidence type="ECO:0000256" key="11">
    <source>
        <dbReference type="ARBA" id="ARBA00072696"/>
    </source>
</evidence>
<feature type="domain" description="EF-hand" evidence="13">
    <location>
        <begin position="317"/>
        <end position="352"/>
    </location>
</feature>
<dbReference type="GO" id="GO:0005509">
    <property type="term" value="F:calcium ion binding"/>
    <property type="evidence" value="ECO:0007669"/>
    <property type="project" value="InterPro"/>
</dbReference>
<evidence type="ECO:0000256" key="10">
    <source>
        <dbReference type="ARBA" id="ARBA00063143"/>
    </source>
</evidence>
<evidence type="ECO:0000256" key="12">
    <source>
        <dbReference type="SAM" id="MobiDB-lite"/>
    </source>
</evidence>
<keyword evidence="4" id="KW-0677">Repeat</keyword>
<dbReference type="Proteomes" id="UP000507470">
    <property type="component" value="Unassembled WGS sequence"/>
</dbReference>
<evidence type="ECO:0000256" key="7">
    <source>
        <dbReference type="ARBA" id="ARBA00023180"/>
    </source>
</evidence>
<evidence type="ECO:0000313" key="15">
    <source>
        <dbReference type="Proteomes" id="UP000507470"/>
    </source>
</evidence>
<dbReference type="Pfam" id="PF13499">
    <property type="entry name" value="EF-hand_7"/>
    <property type="match status" value="2"/>
</dbReference>
<feature type="compositionally biased region" description="Basic and acidic residues" evidence="12">
    <location>
        <begin position="357"/>
        <end position="370"/>
    </location>
</feature>
<evidence type="ECO:0000256" key="5">
    <source>
        <dbReference type="ARBA" id="ARBA00022824"/>
    </source>
</evidence>
<dbReference type="FunFam" id="1.10.238.10:FF:000104">
    <property type="entry name" value="calumenin isoform X1"/>
    <property type="match status" value="1"/>
</dbReference>
<keyword evidence="5" id="KW-0256">Endoplasmic reticulum</keyword>
<evidence type="ECO:0000256" key="4">
    <source>
        <dbReference type="ARBA" id="ARBA00022737"/>
    </source>
</evidence>
<dbReference type="PROSITE" id="PS50222">
    <property type="entry name" value="EF_HAND_2"/>
    <property type="match status" value="3"/>
</dbReference>
<keyword evidence="6" id="KW-0106">Calcium</keyword>
<keyword evidence="15" id="KW-1185">Reference proteome</keyword>
<dbReference type="CDD" id="cd16227">
    <property type="entry name" value="EFh_CREC_RCN2_like"/>
    <property type="match status" value="1"/>
</dbReference>
<proteinExistence type="predicted"/>
<feature type="compositionally biased region" description="Basic and acidic residues" evidence="12">
    <location>
        <begin position="329"/>
        <end position="343"/>
    </location>
</feature>
<keyword evidence="3" id="KW-0732">Signal</keyword>
<keyword evidence="2" id="KW-0479">Metal-binding</keyword>
<accession>A0A6J8E614</accession>
<comment type="subunit">
    <text evidence="10">Interacts with PCSK6 (immature form including the propeptide); probably involved in the maturation and the secretion of PCSK6.</text>
</comment>
<dbReference type="SUPFAM" id="SSF47473">
    <property type="entry name" value="EF-hand"/>
    <property type="match status" value="2"/>
</dbReference>
<sequence length="402" mass="46713">MTFPRETLRERRLTITLVLTMSVSRGKQTFYLEILDGTFEAMTFHTKLRLTLQFTFAILQEVSSGTFEALTAKIADDRFAKEMDFMFLLLVLAVGITCGEKETDKHGAGHKPPSHMHHDHVDKDGEHNSHYDHEAVLGSKKLEEEFDDLSPEESKRRLALLVKKMDVNGDGFVTAEELTQWILTSFQKLDEEDSLEQLKEHDTDKDGKVTWKEYISKQYGYNPEDMEDFKHRDQEDLEDFNKVKKMVEEDHSKFNTADEDKDGALNEKEYVAFEFPYDFKHMHEVEMDRSMKDYDKNADGFISLQEFLGQEGADDPEWEATEKERFTDYDKNNDGKLDREEMKPWILPDNMETATEESDHLIGRADDDKDGKLSEKEIVDHNEDFVGSQATNYGAFLPHEEL</sequence>
<comment type="function">
    <text evidence="9">Probable molecular chaperone assisting protein biosynthesis and transport in the endoplasmic reticulum. Required for the proper biosynthesis and transport of pulmonary surfactant-associated protein A/SP-A, pulmonary surfactant-associated protein D/SP-D and the lipid transporter ABCA3. By regulating both the proper expression and the degradation through the endoplasmic reticulum-associated protein degradation pathway of these proteins plays a crucial role in pulmonary surfactant homeostasis. Has an anti-fibrotic activity by negatively regulating the secretion of type I and type III collagens. This calcium-binding protein also transiently associates with immature PCSK6 and regulates its secretion.</text>
</comment>
<evidence type="ECO:0000256" key="8">
    <source>
        <dbReference type="ARBA" id="ARBA00023186"/>
    </source>
</evidence>
<keyword evidence="8" id="KW-0143">Chaperone</keyword>
<protein>
    <recommendedName>
        <fullName evidence="11">Reticulocalbin-3</fullName>
    </recommendedName>
</protein>